<organism evidence="3">
    <name type="scientific">Schistosoma curassoni</name>
    <dbReference type="NCBI Taxonomy" id="6186"/>
    <lineage>
        <taxon>Eukaryota</taxon>
        <taxon>Metazoa</taxon>
        <taxon>Spiralia</taxon>
        <taxon>Lophotrochozoa</taxon>
        <taxon>Platyhelminthes</taxon>
        <taxon>Trematoda</taxon>
        <taxon>Digenea</taxon>
        <taxon>Strigeidida</taxon>
        <taxon>Schistosomatoidea</taxon>
        <taxon>Schistosomatidae</taxon>
        <taxon>Schistosoma</taxon>
    </lineage>
</organism>
<reference evidence="3" key="1">
    <citation type="submission" date="2016-06" db="UniProtKB">
        <authorList>
            <consortium name="WormBaseParasite"/>
        </authorList>
    </citation>
    <scope>IDENTIFICATION</scope>
</reference>
<dbReference type="EMBL" id="UZAK01041508">
    <property type="protein sequence ID" value="VDP66968.1"/>
    <property type="molecule type" value="Genomic_DNA"/>
</dbReference>
<name>A0A183KUN2_9TREM</name>
<dbReference type="AlphaFoldDB" id="A0A183KUN2"/>
<dbReference type="GO" id="GO:0003676">
    <property type="term" value="F:nucleic acid binding"/>
    <property type="evidence" value="ECO:0007669"/>
    <property type="project" value="InterPro"/>
</dbReference>
<evidence type="ECO:0000313" key="1">
    <source>
        <dbReference type="EMBL" id="VDP66968.1"/>
    </source>
</evidence>
<dbReference type="STRING" id="6186.A0A183KUN2"/>
<evidence type="ECO:0000313" key="3">
    <source>
        <dbReference type="WBParaSite" id="SCUD_0001877701-mRNA-1"/>
    </source>
</evidence>
<dbReference type="PANTHER" id="PTHR38681:SF1">
    <property type="entry name" value="RETROVIRUS-RELATED POL POLYPROTEIN FROM TRANSPOSON 412-LIKE PROTEIN"/>
    <property type="match status" value="1"/>
</dbReference>
<proteinExistence type="predicted"/>
<dbReference type="Proteomes" id="UP000279833">
    <property type="component" value="Unassembled WGS sequence"/>
</dbReference>
<dbReference type="PANTHER" id="PTHR38681">
    <property type="entry name" value="RETROVIRUS-RELATED POL POLYPROTEIN FROM TRANSPOSON 412-LIKE PROTEIN-RELATED"/>
    <property type="match status" value="1"/>
</dbReference>
<dbReference type="InterPro" id="IPR036397">
    <property type="entry name" value="RNaseH_sf"/>
</dbReference>
<evidence type="ECO:0000313" key="2">
    <source>
        <dbReference type="Proteomes" id="UP000279833"/>
    </source>
</evidence>
<keyword evidence="2" id="KW-1185">Reference proteome</keyword>
<sequence length="132" mass="15037">MSWRLCGDFINFMVKFTSQVELDCYGKSGMGVRCTAYYPQANEMVEFFFRQLNAALTSHSNPNQGTEFLPLVMLIIRTAVRTDSECPAAELVNGTTLGLPDEFDNPHTDSKNLDLENYIDQLWDRIIQTQTN</sequence>
<protein>
    <submittedName>
        <fullName evidence="3">Integrase catalytic domain-containing protein</fullName>
    </submittedName>
</protein>
<accession>A0A183KUN2</accession>
<reference evidence="1 2" key="2">
    <citation type="submission" date="2018-11" db="EMBL/GenBank/DDBJ databases">
        <authorList>
            <consortium name="Pathogen Informatics"/>
        </authorList>
    </citation>
    <scope>NUCLEOTIDE SEQUENCE [LARGE SCALE GENOMIC DNA]</scope>
    <source>
        <strain evidence="1">Dakar</strain>
        <strain evidence="2">Dakar, Senegal</strain>
    </source>
</reference>
<dbReference type="Gene3D" id="3.30.420.10">
    <property type="entry name" value="Ribonuclease H-like superfamily/Ribonuclease H"/>
    <property type="match status" value="1"/>
</dbReference>
<dbReference type="WBParaSite" id="SCUD_0001877701-mRNA-1">
    <property type="protein sequence ID" value="SCUD_0001877701-mRNA-1"/>
    <property type="gene ID" value="SCUD_0001877701"/>
</dbReference>
<gene>
    <name evidence="1" type="ORF">SCUD_LOCUS18774</name>
</gene>